<proteinExistence type="predicted"/>
<protein>
    <submittedName>
        <fullName evidence="2">Uncharacterized protein</fullName>
    </submittedName>
</protein>
<dbReference type="AlphaFoldDB" id="A0A0N1KPZ2"/>
<dbReference type="Proteomes" id="UP000053099">
    <property type="component" value="Unassembled WGS sequence"/>
</dbReference>
<dbReference type="EMBL" id="LJJR01000042">
    <property type="protein sequence ID" value="KPD26164.1"/>
    <property type="molecule type" value="Genomic_DNA"/>
</dbReference>
<dbReference type="PATRIC" id="fig|37636.3.peg.1682"/>
<evidence type="ECO:0000256" key="1">
    <source>
        <dbReference type="SAM" id="Phobius"/>
    </source>
</evidence>
<feature type="transmembrane region" description="Helical" evidence="1">
    <location>
        <begin position="107"/>
        <end position="125"/>
    </location>
</feature>
<feature type="transmembrane region" description="Helical" evidence="1">
    <location>
        <begin position="39"/>
        <end position="61"/>
    </location>
</feature>
<name>A0A0N1KPZ2_THESC</name>
<keyword evidence="1" id="KW-0472">Membrane</keyword>
<reference evidence="2 3" key="1">
    <citation type="submission" date="2015-09" db="EMBL/GenBank/DDBJ databases">
        <title>Draft genome sequence of Thermus scotoductus strain K1 isolated from a geothermal spring in Nagorno-Karabakh, Armenia.</title>
        <authorList>
            <person name="Saghatelyan A."/>
            <person name="Poghosyan L."/>
            <person name="Panosyan H."/>
            <person name="Birkeland N.-K."/>
        </authorList>
    </citation>
    <scope>NUCLEOTIDE SEQUENCE [LARGE SCALE GENOMIC DNA]</scope>
    <source>
        <strain evidence="2 3">K1</strain>
    </source>
</reference>
<comment type="caution">
    <text evidence="2">The sequence shown here is derived from an EMBL/GenBank/DDBJ whole genome shotgun (WGS) entry which is preliminary data.</text>
</comment>
<feature type="transmembrane region" description="Helical" evidence="1">
    <location>
        <begin position="73"/>
        <end position="95"/>
    </location>
</feature>
<accession>A0A0N1KPZ2</accession>
<evidence type="ECO:0000313" key="2">
    <source>
        <dbReference type="EMBL" id="KPD26164.1"/>
    </source>
</evidence>
<evidence type="ECO:0000313" key="3">
    <source>
        <dbReference type="Proteomes" id="UP000053099"/>
    </source>
</evidence>
<sequence length="128" mass="14156">MTALMSLHALLGLALLLMVPALALVGIGGFFRPLPPWFYAFLRGVAWVAILQVLLGFFLFLQGLRPKDGLHLLYGLLLAAGLHYLGGLEPGAWFYRGLKDPPRRPEVYVALGMLFCVGLLLRVYFTGR</sequence>
<organism evidence="2 3">
    <name type="scientific">Thermus scotoductus</name>
    <dbReference type="NCBI Taxonomy" id="37636"/>
    <lineage>
        <taxon>Bacteria</taxon>
        <taxon>Thermotogati</taxon>
        <taxon>Deinococcota</taxon>
        <taxon>Deinococci</taxon>
        <taxon>Thermales</taxon>
        <taxon>Thermaceae</taxon>
        <taxon>Thermus</taxon>
    </lineage>
</organism>
<keyword evidence="1" id="KW-0812">Transmembrane</keyword>
<dbReference type="RefSeq" id="WP_054392426.1">
    <property type="nucleotide sequence ID" value="NZ_DAHVNI010000048.1"/>
</dbReference>
<gene>
    <name evidence="2" type="ORF">AN926_11035</name>
</gene>
<keyword evidence="1" id="KW-1133">Transmembrane helix</keyword>